<feature type="transmembrane region" description="Helical" evidence="5">
    <location>
        <begin position="331"/>
        <end position="353"/>
    </location>
</feature>
<keyword evidence="7" id="KW-1185">Reference proteome</keyword>
<dbReference type="PANTHER" id="PTHR43427:SF12">
    <property type="entry name" value="CHLORIDE TRANSPORTER"/>
    <property type="match status" value="1"/>
</dbReference>
<reference evidence="6 7" key="1">
    <citation type="submission" date="2019-03" db="EMBL/GenBank/DDBJ databases">
        <title>Genomic Encyclopedia of Type Strains, Phase III (KMG-III): the genomes of soil and plant-associated and newly described type strains.</title>
        <authorList>
            <person name="Whitman W."/>
        </authorList>
    </citation>
    <scope>NUCLEOTIDE SEQUENCE [LARGE SCALE GENOMIC DNA]</scope>
    <source>
        <strain evidence="6 7">CGMCC 1.12801</strain>
    </source>
</reference>
<evidence type="ECO:0000256" key="2">
    <source>
        <dbReference type="ARBA" id="ARBA00022692"/>
    </source>
</evidence>
<keyword evidence="4 5" id="KW-0472">Membrane</keyword>
<dbReference type="Proteomes" id="UP000294752">
    <property type="component" value="Unassembled WGS sequence"/>
</dbReference>
<dbReference type="Pfam" id="PF00654">
    <property type="entry name" value="Voltage_CLC"/>
    <property type="match status" value="1"/>
</dbReference>
<keyword evidence="2 5" id="KW-0812">Transmembrane</keyword>
<dbReference type="PRINTS" id="PR00762">
    <property type="entry name" value="CLCHANNEL"/>
</dbReference>
<comment type="caution">
    <text evidence="6">The sequence shown here is derived from an EMBL/GenBank/DDBJ whole genome shotgun (WGS) entry which is preliminary data.</text>
</comment>
<dbReference type="AlphaFoldDB" id="A0A4R7CW63"/>
<sequence>MANTFPFDKKIAGKWVLSILLISFLIGSTSALFLYALQWVTAYRDTHHWLIALLPLAGVVILWWYQRYAGAAQKGNNLLLEAYYYPRIAIPWKMAPMIVLSTLMTHLFGGSAGREGTAIQYGGTIASQCSRWLSWSKQETRILLLCGIAAGFASLFGTPWAGALFAIEVVQVGKVRWKAWIPIALTALLSNWVCGLYGSLHTHYPIVQTVPNLSLATVGHLLLASLAFGLAAKFFVFTSDGFSALFQKIKFPLLRPFIGGLTVLLIVLCLQSTKHIGLGIPTILASFDTRLLPYDFLIKIVLTAITLSAGFKGGEVTPLFFIGATLGNALALIIPLPMALLAATGFVAVFAGCTKTPIACSVMAIELFGWQAALFFITACIVSFLVSGKQGIYSMQKIQKPGRFFRQVFRS</sequence>
<gene>
    <name evidence="6" type="ORF">B0I21_11351</name>
</gene>
<feature type="transmembrane region" description="Helical" evidence="5">
    <location>
        <begin position="179"/>
        <end position="200"/>
    </location>
</feature>
<dbReference type="InterPro" id="IPR001807">
    <property type="entry name" value="ClC"/>
</dbReference>
<dbReference type="GO" id="GO:0015108">
    <property type="term" value="F:chloride transmembrane transporter activity"/>
    <property type="evidence" value="ECO:0007669"/>
    <property type="project" value="InterPro"/>
</dbReference>
<proteinExistence type="predicted"/>
<feature type="transmembrane region" description="Helical" evidence="5">
    <location>
        <begin position="212"/>
        <end position="232"/>
    </location>
</feature>
<organism evidence="6 7">
    <name type="scientific">Sphingobacterium paludis</name>
    <dbReference type="NCBI Taxonomy" id="1476465"/>
    <lineage>
        <taxon>Bacteria</taxon>
        <taxon>Pseudomonadati</taxon>
        <taxon>Bacteroidota</taxon>
        <taxon>Sphingobacteriia</taxon>
        <taxon>Sphingobacteriales</taxon>
        <taxon>Sphingobacteriaceae</taxon>
        <taxon>Sphingobacterium</taxon>
    </lineage>
</organism>
<evidence type="ECO:0000256" key="1">
    <source>
        <dbReference type="ARBA" id="ARBA00004141"/>
    </source>
</evidence>
<protein>
    <submittedName>
        <fullName evidence="6">H+/Cl-antiporter ClcA</fullName>
    </submittedName>
</protein>
<feature type="transmembrane region" description="Helical" evidence="5">
    <location>
        <begin position="291"/>
        <end position="311"/>
    </location>
</feature>
<dbReference type="InterPro" id="IPR050368">
    <property type="entry name" value="ClC-type_chloride_channel"/>
</dbReference>
<dbReference type="InterPro" id="IPR014743">
    <property type="entry name" value="Cl-channel_core"/>
</dbReference>
<feature type="transmembrane region" description="Helical" evidence="5">
    <location>
        <begin position="252"/>
        <end position="270"/>
    </location>
</feature>
<dbReference type="RefSeq" id="WP_133642042.1">
    <property type="nucleotide sequence ID" value="NZ_SNZV01000013.1"/>
</dbReference>
<feature type="transmembrane region" description="Helical" evidence="5">
    <location>
        <begin position="12"/>
        <end position="36"/>
    </location>
</feature>
<accession>A0A4R7CW63</accession>
<evidence type="ECO:0000313" key="7">
    <source>
        <dbReference type="Proteomes" id="UP000294752"/>
    </source>
</evidence>
<feature type="transmembrane region" description="Helical" evidence="5">
    <location>
        <begin position="365"/>
        <end position="386"/>
    </location>
</feature>
<feature type="transmembrane region" description="Helical" evidence="5">
    <location>
        <begin position="48"/>
        <end position="65"/>
    </location>
</feature>
<name>A0A4R7CW63_9SPHI</name>
<comment type="subcellular location">
    <subcellularLocation>
        <location evidence="1">Membrane</location>
        <topology evidence="1">Multi-pass membrane protein</topology>
    </subcellularLocation>
</comment>
<dbReference type="PANTHER" id="PTHR43427">
    <property type="entry name" value="CHLORIDE CHANNEL PROTEIN CLC-E"/>
    <property type="match status" value="1"/>
</dbReference>
<keyword evidence="3 5" id="KW-1133">Transmembrane helix</keyword>
<dbReference type="GO" id="GO:0016020">
    <property type="term" value="C:membrane"/>
    <property type="evidence" value="ECO:0007669"/>
    <property type="project" value="UniProtKB-SubCell"/>
</dbReference>
<dbReference type="Gene3D" id="1.10.3080.10">
    <property type="entry name" value="Clc chloride channel"/>
    <property type="match status" value="1"/>
</dbReference>
<evidence type="ECO:0000313" key="6">
    <source>
        <dbReference type="EMBL" id="TDS07561.1"/>
    </source>
</evidence>
<evidence type="ECO:0000256" key="5">
    <source>
        <dbReference type="SAM" id="Phobius"/>
    </source>
</evidence>
<dbReference type="SUPFAM" id="SSF81340">
    <property type="entry name" value="Clc chloride channel"/>
    <property type="match status" value="1"/>
</dbReference>
<dbReference type="EMBL" id="SNZV01000013">
    <property type="protein sequence ID" value="TDS07561.1"/>
    <property type="molecule type" value="Genomic_DNA"/>
</dbReference>
<evidence type="ECO:0000256" key="4">
    <source>
        <dbReference type="ARBA" id="ARBA00023136"/>
    </source>
</evidence>
<evidence type="ECO:0000256" key="3">
    <source>
        <dbReference type="ARBA" id="ARBA00022989"/>
    </source>
</evidence>
<feature type="transmembrane region" description="Helical" evidence="5">
    <location>
        <begin position="142"/>
        <end position="167"/>
    </location>
</feature>
<dbReference type="OrthoDB" id="9767361at2"/>